<protein>
    <recommendedName>
        <fullName evidence="2">BCNT-C domain-containing protein</fullName>
    </recommendedName>
</protein>
<dbReference type="RefSeq" id="XP_021838845.1">
    <property type="nucleotide sequence ID" value="XM_021983153.2"/>
</dbReference>
<dbReference type="GO" id="GO:0000812">
    <property type="term" value="C:Swr1 complex"/>
    <property type="evidence" value="ECO:0000318"/>
    <property type="project" value="GO_Central"/>
</dbReference>
<sequence length="248" mass="27192">MEGIPIESKKETASVSASQVQSEDHEIKARVDAVWQQMNKGVSVKTMNSIVNKSSSTGTKTMQTDKASNNWMSLLGLGSKKTKPTVASTKGKNSSPAQNGTSDEARKLAAAALAAARDAATASASAMNRGKIEVTEVRDFAGEEIEVKKLIDPSSKEAAERAGPSSAVDSVLEQIKKKPKLNLLDKTKKDWGEFKGENKDYEEELDAYKKSSNQYLDKVSFLSRADYREFERERDVRLAQQAKRKPDT</sequence>
<dbReference type="GeneID" id="110778610"/>
<dbReference type="InterPro" id="IPR027124">
    <property type="entry name" value="Swc5/CFDP1/2"/>
</dbReference>
<feature type="region of interest" description="Disordered" evidence="1">
    <location>
        <begin position="76"/>
        <end position="107"/>
    </location>
</feature>
<dbReference type="InterPro" id="IPR011421">
    <property type="entry name" value="BCNT-C"/>
</dbReference>
<evidence type="ECO:0000256" key="1">
    <source>
        <dbReference type="SAM" id="MobiDB-lite"/>
    </source>
</evidence>
<reference evidence="4" key="2">
    <citation type="submission" date="2025-08" db="UniProtKB">
        <authorList>
            <consortium name="RefSeq"/>
        </authorList>
    </citation>
    <scope>IDENTIFICATION</scope>
    <source>
        <tissue evidence="4">Leaf</tissue>
    </source>
</reference>
<keyword evidence="3" id="KW-1185">Reference proteome</keyword>
<feature type="compositionally biased region" description="Polar residues" evidence="1">
    <location>
        <begin position="85"/>
        <end position="102"/>
    </location>
</feature>
<evidence type="ECO:0000259" key="2">
    <source>
        <dbReference type="PROSITE" id="PS51279"/>
    </source>
</evidence>
<dbReference type="OrthoDB" id="445677at2759"/>
<proteinExistence type="predicted"/>
<dbReference type="PROSITE" id="PS51279">
    <property type="entry name" value="BCNT_C"/>
    <property type="match status" value="1"/>
</dbReference>
<gene>
    <name evidence="4" type="primary">LOC110778610</name>
</gene>
<evidence type="ECO:0000313" key="3">
    <source>
        <dbReference type="Proteomes" id="UP000813463"/>
    </source>
</evidence>
<evidence type="ECO:0000313" key="4">
    <source>
        <dbReference type="RefSeq" id="XP_021838845.1"/>
    </source>
</evidence>
<dbReference type="Proteomes" id="UP000813463">
    <property type="component" value="Chromosome 1"/>
</dbReference>
<reference evidence="3" key="1">
    <citation type="journal article" date="2021" name="Nat. Commun.">
        <title>Genomic analyses provide insights into spinach domestication and the genetic basis of agronomic traits.</title>
        <authorList>
            <person name="Cai X."/>
            <person name="Sun X."/>
            <person name="Xu C."/>
            <person name="Sun H."/>
            <person name="Wang X."/>
            <person name="Ge C."/>
            <person name="Zhang Z."/>
            <person name="Wang Q."/>
            <person name="Fei Z."/>
            <person name="Jiao C."/>
            <person name="Wang Q."/>
        </authorList>
    </citation>
    <scope>NUCLEOTIDE SEQUENCE [LARGE SCALE GENOMIC DNA]</scope>
    <source>
        <strain evidence="3">cv. Varoflay</strain>
    </source>
</reference>
<feature type="region of interest" description="Disordered" evidence="1">
    <location>
        <begin position="1"/>
        <end position="25"/>
    </location>
</feature>
<dbReference type="GO" id="GO:0006338">
    <property type="term" value="P:chromatin remodeling"/>
    <property type="evidence" value="ECO:0000318"/>
    <property type="project" value="GO_Central"/>
</dbReference>
<accession>A0A9R0JLN0</accession>
<organism evidence="3 4">
    <name type="scientific">Spinacia oleracea</name>
    <name type="common">Spinach</name>
    <dbReference type="NCBI Taxonomy" id="3562"/>
    <lineage>
        <taxon>Eukaryota</taxon>
        <taxon>Viridiplantae</taxon>
        <taxon>Streptophyta</taxon>
        <taxon>Embryophyta</taxon>
        <taxon>Tracheophyta</taxon>
        <taxon>Spermatophyta</taxon>
        <taxon>Magnoliopsida</taxon>
        <taxon>eudicotyledons</taxon>
        <taxon>Gunneridae</taxon>
        <taxon>Pentapetalae</taxon>
        <taxon>Caryophyllales</taxon>
        <taxon>Chenopodiaceae</taxon>
        <taxon>Chenopodioideae</taxon>
        <taxon>Anserineae</taxon>
        <taxon>Spinacia</taxon>
    </lineage>
</organism>
<feature type="domain" description="BCNT-C" evidence="2">
    <location>
        <begin position="162"/>
        <end position="243"/>
    </location>
</feature>
<dbReference type="AlphaFoldDB" id="A0A9R0JLN0"/>
<feature type="region of interest" description="Disordered" evidence="1">
    <location>
        <begin position="46"/>
        <end position="65"/>
    </location>
</feature>
<dbReference type="PANTHER" id="PTHR48407">
    <property type="entry name" value="CRANIOFACIAL DEVELOPMENT PROTEIN 1"/>
    <property type="match status" value="1"/>
</dbReference>
<dbReference type="KEGG" id="soe:110778610"/>
<name>A0A9R0JLN0_SPIOL</name>
<dbReference type="Pfam" id="PF07572">
    <property type="entry name" value="BCNT"/>
    <property type="match status" value="1"/>
</dbReference>
<dbReference type="PANTHER" id="PTHR48407:SF1">
    <property type="entry name" value="CRANIOFACIAL DEVELOPMENT PROTEIN 1"/>
    <property type="match status" value="1"/>
</dbReference>